<dbReference type="GO" id="GO:0016747">
    <property type="term" value="F:acyltransferase activity, transferring groups other than amino-acyl groups"/>
    <property type="evidence" value="ECO:0007669"/>
    <property type="project" value="InterPro"/>
</dbReference>
<organism evidence="4 5">
    <name type="scientific">Acerihabitans arboris</name>
    <dbReference type="NCBI Taxonomy" id="2691583"/>
    <lineage>
        <taxon>Bacteria</taxon>
        <taxon>Pseudomonadati</taxon>
        <taxon>Pseudomonadota</taxon>
        <taxon>Gammaproteobacteria</taxon>
        <taxon>Enterobacterales</taxon>
        <taxon>Pectobacteriaceae</taxon>
        <taxon>Acerihabitans</taxon>
    </lineage>
</organism>
<accession>A0A845SK02</accession>
<feature type="transmembrane region" description="Helical" evidence="1">
    <location>
        <begin position="147"/>
        <end position="166"/>
    </location>
</feature>
<dbReference type="PANTHER" id="PTHR23028:SF53">
    <property type="entry name" value="ACYL_TRANSF_3 DOMAIN-CONTAINING PROTEIN"/>
    <property type="match status" value="1"/>
</dbReference>
<sequence>MATLLQDRTSPGFYRRDIDGLRALAILLVLSFHSGLTLFPSGFIGVDIFFVISGYLITNIITSDIKKDTFSVTEFYRRRLWRIQPALIAMWLVVLGFISLTYLPDDYIKYLHSQKYSSLLLANHFFSRQTAEYASPDSATFPLLHTWSLAVEWQWYFFLPLILMGIKKFIPRFGVEKISYIALFVALATSLSVMYFKSTGGYYFLSTRVYEFLAGACVIFLEQKYRLKVNNFIINNLVAALSAIGIIYVALTPNAFNGYPNHYALVVTLATCTIIFIGVSQRKNLLTGSLSSTPAVYIGKLSYSLYLWHWPVFAINHYIGGEIDAIRIALCLVISVALSLLSYYVVERPLRRAKLPLVKSVVILLLAPALFSSLANKVVERNEGYAIRLGPEYDATFTLQAQYAQKAGNRADCLDGPQDPSACEFGDLTSTKTALLIGDSNSNHFWGFWDIMGNDAHVKITALSTPSCLALPGIYQFDWWKYKNQAYQKCYNNAQRYYELIKNQHYDYVIIGEIWEQYARGPWLINSLDDPRSQPHSQDRMEDALRKALDNVTQSGARPMIMRTIAPMPTGYMACRNREAVLRHSFNRQTCDATPTGSTEDEWTLDLFKKMSESFPPLKFIDPKLVQCPEGKCVTELGGVGIYRDVGHITDYASYVFGERYLKQAGNPLK</sequence>
<evidence type="ECO:0000256" key="1">
    <source>
        <dbReference type="SAM" id="Phobius"/>
    </source>
</evidence>
<feature type="transmembrane region" description="Helical" evidence="1">
    <location>
        <begin position="357"/>
        <end position="375"/>
    </location>
</feature>
<evidence type="ECO:0000259" key="3">
    <source>
        <dbReference type="Pfam" id="PF19040"/>
    </source>
</evidence>
<protein>
    <submittedName>
        <fullName evidence="4">Acyltransferase family protein</fullName>
    </submittedName>
</protein>
<feature type="transmembrane region" description="Helical" evidence="1">
    <location>
        <begin position="325"/>
        <end position="345"/>
    </location>
</feature>
<dbReference type="InterPro" id="IPR043968">
    <property type="entry name" value="SGNH"/>
</dbReference>
<keyword evidence="4" id="KW-0808">Transferase</keyword>
<proteinExistence type="predicted"/>
<feature type="transmembrane region" description="Helical" evidence="1">
    <location>
        <begin position="263"/>
        <end position="280"/>
    </location>
</feature>
<feature type="domain" description="SGNH" evidence="3">
    <location>
        <begin position="419"/>
        <end position="662"/>
    </location>
</feature>
<evidence type="ECO:0000259" key="2">
    <source>
        <dbReference type="Pfam" id="PF01757"/>
    </source>
</evidence>
<feature type="transmembrane region" description="Helical" evidence="1">
    <location>
        <begin position="202"/>
        <end position="221"/>
    </location>
</feature>
<dbReference type="AlphaFoldDB" id="A0A845SK02"/>
<evidence type="ECO:0000313" key="5">
    <source>
        <dbReference type="Proteomes" id="UP000461443"/>
    </source>
</evidence>
<dbReference type="Pfam" id="PF01757">
    <property type="entry name" value="Acyl_transf_3"/>
    <property type="match status" value="1"/>
</dbReference>
<feature type="transmembrane region" description="Helical" evidence="1">
    <location>
        <begin position="178"/>
        <end position="196"/>
    </location>
</feature>
<keyword evidence="1" id="KW-0812">Transmembrane</keyword>
<feature type="transmembrane region" description="Helical" evidence="1">
    <location>
        <begin position="20"/>
        <end position="36"/>
    </location>
</feature>
<dbReference type="Proteomes" id="UP000461443">
    <property type="component" value="Unassembled WGS sequence"/>
</dbReference>
<feature type="transmembrane region" description="Helical" evidence="1">
    <location>
        <begin position="233"/>
        <end position="251"/>
    </location>
</feature>
<keyword evidence="4" id="KW-0012">Acyltransferase</keyword>
<reference evidence="4 5" key="2">
    <citation type="submission" date="2020-02" db="EMBL/GenBank/DDBJ databases">
        <title>The new genus of Enterobacteriales.</title>
        <authorList>
            <person name="Kim I.S."/>
        </authorList>
    </citation>
    <scope>NUCLEOTIDE SEQUENCE [LARGE SCALE GENOMIC DNA]</scope>
    <source>
        <strain evidence="4 5">SAP-6</strain>
    </source>
</reference>
<keyword evidence="5" id="KW-1185">Reference proteome</keyword>
<feature type="domain" description="Acyltransferase 3" evidence="2">
    <location>
        <begin position="17"/>
        <end position="343"/>
    </location>
</feature>
<dbReference type="GO" id="GO:0016020">
    <property type="term" value="C:membrane"/>
    <property type="evidence" value="ECO:0007669"/>
    <property type="project" value="TreeGrafter"/>
</dbReference>
<gene>
    <name evidence="4" type="ORF">GRH90_16180</name>
</gene>
<dbReference type="Pfam" id="PF19040">
    <property type="entry name" value="SGNH"/>
    <property type="match status" value="1"/>
</dbReference>
<reference evidence="4 5" key="1">
    <citation type="submission" date="2019-12" db="EMBL/GenBank/DDBJ databases">
        <authorList>
            <person name="Lee S.D."/>
        </authorList>
    </citation>
    <scope>NUCLEOTIDE SEQUENCE [LARGE SCALE GENOMIC DNA]</scope>
    <source>
        <strain evidence="4 5">SAP-6</strain>
    </source>
</reference>
<name>A0A845SK02_9GAMM</name>
<dbReference type="GO" id="GO:0009103">
    <property type="term" value="P:lipopolysaccharide biosynthetic process"/>
    <property type="evidence" value="ECO:0007669"/>
    <property type="project" value="TreeGrafter"/>
</dbReference>
<feature type="transmembrane region" description="Helical" evidence="1">
    <location>
        <begin position="42"/>
        <end position="62"/>
    </location>
</feature>
<dbReference type="EMBL" id="WUBS01000011">
    <property type="protein sequence ID" value="NDL64279.1"/>
    <property type="molecule type" value="Genomic_DNA"/>
</dbReference>
<dbReference type="RefSeq" id="WP_162366994.1">
    <property type="nucleotide sequence ID" value="NZ_WUBS01000011.1"/>
</dbReference>
<dbReference type="InterPro" id="IPR050879">
    <property type="entry name" value="Acyltransferase_3"/>
</dbReference>
<dbReference type="PANTHER" id="PTHR23028">
    <property type="entry name" value="ACETYLTRANSFERASE"/>
    <property type="match status" value="1"/>
</dbReference>
<comment type="caution">
    <text evidence="4">The sequence shown here is derived from an EMBL/GenBank/DDBJ whole genome shotgun (WGS) entry which is preliminary data.</text>
</comment>
<keyword evidence="1" id="KW-1133">Transmembrane helix</keyword>
<dbReference type="InterPro" id="IPR002656">
    <property type="entry name" value="Acyl_transf_3_dom"/>
</dbReference>
<feature type="transmembrane region" description="Helical" evidence="1">
    <location>
        <begin position="83"/>
        <end position="103"/>
    </location>
</feature>
<keyword evidence="1" id="KW-0472">Membrane</keyword>
<evidence type="ECO:0000313" key="4">
    <source>
        <dbReference type="EMBL" id="NDL64279.1"/>
    </source>
</evidence>